<dbReference type="Proteomes" id="UP001209257">
    <property type="component" value="Unassembled WGS sequence"/>
</dbReference>
<protein>
    <submittedName>
        <fullName evidence="4">Prolyl oligopeptidase family serine peptidase</fullName>
    </submittedName>
</protein>
<organism evidence="4 5">
    <name type="scientific">Alteromonas salexigens</name>
    <dbReference type="NCBI Taxonomy" id="2982530"/>
    <lineage>
        <taxon>Bacteria</taxon>
        <taxon>Pseudomonadati</taxon>
        <taxon>Pseudomonadota</taxon>
        <taxon>Gammaproteobacteria</taxon>
        <taxon>Alteromonadales</taxon>
        <taxon>Alteromonadaceae</taxon>
        <taxon>Alteromonas/Salinimonas group</taxon>
        <taxon>Alteromonas</taxon>
    </lineage>
</organism>
<dbReference type="EMBL" id="JAOTJC010000005">
    <property type="protein sequence ID" value="MCU7553705.1"/>
    <property type="molecule type" value="Genomic_DNA"/>
</dbReference>
<evidence type="ECO:0000259" key="3">
    <source>
        <dbReference type="Pfam" id="PF00326"/>
    </source>
</evidence>
<accession>A0ABT2VKA3</accession>
<dbReference type="RefSeq" id="WP_262992410.1">
    <property type="nucleotide sequence ID" value="NZ_JAOTJC010000005.1"/>
</dbReference>
<feature type="domain" description="Peptidase S9 prolyl oligopeptidase catalytic" evidence="3">
    <location>
        <begin position="140"/>
        <end position="336"/>
    </location>
</feature>
<name>A0ABT2VKA3_9ALTE</name>
<dbReference type="InterPro" id="IPR029058">
    <property type="entry name" value="AB_hydrolase_fold"/>
</dbReference>
<dbReference type="Pfam" id="PF00326">
    <property type="entry name" value="Peptidase_S9"/>
    <property type="match status" value="1"/>
</dbReference>
<dbReference type="Gene3D" id="3.40.50.1820">
    <property type="entry name" value="alpha/beta hydrolase"/>
    <property type="match status" value="1"/>
</dbReference>
<comment type="caution">
    <text evidence="4">The sequence shown here is derived from an EMBL/GenBank/DDBJ whole genome shotgun (WGS) entry which is preliminary data.</text>
</comment>
<evidence type="ECO:0000313" key="4">
    <source>
        <dbReference type="EMBL" id="MCU7553705.1"/>
    </source>
</evidence>
<evidence type="ECO:0000256" key="1">
    <source>
        <dbReference type="ARBA" id="ARBA00022801"/>
    </source>
</evidence>
<dbReference type="InterPro" id="IPR001375">
    <property type="entry name" value="Peptidase_S9_cat"/>
</dbReference>
<dbReference type="SUPFAM" id="SSF53474">
    <property type="entry name" value="alpha/beta-Hydrolases"/>
    <property type="match status" value="1"/>
</dbReference>
<feature type="signal peptide" evidence="2">
    <location>
        <begin position="1"/>
        <end position="20"/>
    </location>
</feature>
<proteinExistence type="predicted"/>
<sequence>MKQGLLTAVLLVLINFPVIADSETYEPPPAAFRSPELTYTGAAIPFSSYAEWLTAVKQQSKPLLRAERWQRSIDPRDFDRLKAATDAHWLTYQSDGLTIAGVIAYPTAPVSEKLPVVIYNRGGNSRHNVTRTRLYNMLLPIAEQGYIVLASNYRGSKYSEGTDEFGGNDVNDVLRLIDIAKTLPGADGSKIALMGVSRGSMMNWLTLRKRPENISAAIMIAGSVNAFNSTQRRPEMKKLMASMIPGFADNQKAELERRSSIYWMDELDRNVPILLLHGTDDLRVSYDNATLAAERLSALSHPHKLVTFSHGDHSLSFYRTQMLTEVIAWLDRYLQDT</sequence>
<keyword evidence="2" id="KW-0732">Signal</keyword>
<keyword evidence="1" id="KW-0378">Hydrolase</keyword>
<evidence type="ECO:0000313" key="5">
    <source>
        <dbReference type="Proteomes" id="UP001209257"/>
    </source>
</evidence>
<reference evidence="5" key="1">
    <citation type="submission" date="2023-07" db="EMBL/GenBank/DDBJ databases">
        <title>Study on multiphase classification of strain Alteromonas salexigens isolated from the Yellow Sea.</title>
        <authorList>
            <person name="Sun L."/>
        </authorList>
    </citation>
    <scope>NUCLEOTIDE SEQUENCE [LARGE SCALE GENOMIC DNA]</scope>
    <source>
        <strain evidence="5">ASW11-19</strain>
    </source>
</reference>
<dbReference type="PANTHER" id="PTHR42776">
    <property type="entry name" value="SERINE PEPTIDASE S9 FAMILY MEMBER"/>
    <property type="match status" value="1"/>
</dbReference>
<gene>
    <name evidence="4" type="ORF">OCL06_03725</name>
</gene>
<evidence type="ECO:0000256" key="2">
    <source>
        <dbReference type="SAM" id="SignalP"/>
    </source>
</evidence>
<keyword evidence="5" id="KW-1185">Reference proteome</keyword>
<dbReference type="PANTHER" id="PTHR42776:SF27">
    <property type="entry name" value="DIPEPTIDYL PEPTIDASE FAMILY MEMBER 6"/>
    <property type="match status" value="1"/>
</dbReference>
<feature type="chain" id="PRO_5047097353" evidence="2">
    <location>
        <begin position="21"/>
        <end position="337"/>
    </location>
</feature>